<proteinExistence type="predicted"/>
<dbReference type="OrthoDB" id="2390372at2"/>
<feature type="region of interest" description="Disordered" evidence="1">
    <location>
        <begin position="1"/>
        <end position="25"/>
    </location>
</feature>
<evidence type="ECO:0000313" key="2">
    <source>
        <dbReference type="EMBL" id="SDL29779.1"/>
    </source>
</evidence>
<dbReference type="AlphaFoldDB" id="A0A1G9IWX6"/>
<feature type="compositionally biased region" description="Basic and acidic residues" evidence="1">
    <location>
        <begin position="1"/>
        <end position="11"/>
    </location>
</feature>
<sequence length="67" mass="8073">MKIAKLSDIRKRNVQKRSQAIKAARRVNPDFKPGVRTFDKPRKNPNKQRILEEMKEKENELQHRYTI</sequence>
<evidence type="ECO:0000313" key="3">
    <source>
        <dbReference type="Proteomes" id="UP000199008"/>
    </source>
</evidence>
<organism evidence="2 3">
    <name type="scientific">Lacicoccus qingdaonensis</name>
    <dbReference type="NCBI Taxonomy" id="576118"/>
    <lineage>
        <taxon>Bacteria</taxon>
        <taxon>Bacillati</taxon>
        <taxon>Bacillota</taxon>
        <taxon>Bacilli</taxon>
        <taxon>Bacillales</taxon>
        <taxon>Salinicoccaceae</taxon>
        <taxon>Lacicoccus</taxon>
    </lineage>
</organism>
<accession>A0A1G9IWX6</accession>
<gene>
    <name evidence="2" type="ORF">SAMN05216216_1399</name>
</gene>
<name>A0A1G9IWX6_9BACL</name>
<evidence type="ECO:0000256" key="1">
    <source>
        <dbReference type="SAM" id="MobiDB-lite"/>
    </source>
</evidence>
<keyword evidence="3" id="KW-1185">Reference proteome</keyword>
<reference evidence="3" key="1">
    <citation type="submission" date="2016-10" db="EMBL/GenBank/DDBJ databases">
        <authorList>
            <person name="Varghese N."/>
            <person name="Submissions S."/>
        </authorList>
    </citation>
    <scope>NUCLEOTIDE SEQUENCE [LARGE SCALE GENOMIC DNA]</scope>
    <source>
        <strain evidence="3">CGMCC 1.8895</strain>
    </source>
</reference>
<dbReference type="EMBL" id="FNFY01000039">
    <property type="protein sequence ID" value="SDL29779.1"/>
    <property type="molecule type" value="Genomic_DNA"/>
</dbReference>
<dbReference type="Proteomes" id="UP000199008">
    <property type="component" value="Unassembled WGS sequence"/>
</dbReference>
<dbReference type="RefSeq" id="WP_092988153.1">
    <property type="nucleotide sequence ID" value="NZ_FNFY01000039.1"/>
</dbReference>
<protein>
    <submittedName>
        <fullName evidence="2">Uncharacterized protein</fullName>
    </submittedName>
</protein>